<evidence type="ECO:0000256" key="8">
    <source>
        <dbReference type="ARBA" id="ARBA00022837"/>
    </source>
</evidence>
<keyword evidence="7 19" id="KW-0812">Transmembrane</keyword>
<feature type="compositionally biased region" description="Polar residues" evidence="18">
    <location>
        <begin position="2074"/>
        <end position="2083"/>
    </location>
</feature>
<evidence type="ECO:0000256" key="19">
    <source>
        <dbReference type="SAM" id="Phobius"/>
    </source>
</evidence>
<dbReference type="FunFam" id="1.10.287.70:FF:000118">
    <property type="entry name" value="Calcium channel subunit Cch1"/>
    <property type="match status" value="1"/>
</dbReference>
<feature type="transmembrane region" description="Helical" evidence="19">
    <location>
        <begin position="720"/>
        <end position="746"/>
    </location>
</feature>
<feature type="transmembrane region" description="Helical" evidence="19">
    <location>
        <begin position="1772"/>
        <end position="1794"/>
    </location>
</feature>
<dbReference type="GO" id="GO:0005509">
    <property type="term" value="F:calcium ion binding"/>
    <property type="evidence" value="ECO:0007669"/>
    <property type="project" value="InterPro"/>
</dbReference>
<keyword evidence="14" id="KW-0407">Ion channel</keyword>
<evidence type="ECO:0000256" key="12">
    <source>
        <dbReference type="ARBA" id="ARBA00023136"/>
    </source>
</evidence>
<dbReference type="PANTHER" id="PTHR45628:SF7">
    <property type="entry name" value="VOLTAGE-DEPENDENT CALCIUM CHANNEL TYPE A SUBUNIT ALPHA-1"/>
    <property type="match status" value="1"/>
</dbReference>
<dbReference type="FunFam" id="1.20.120.350:FF:000098">
    <property type="entry name" value="Calcium channel subunit Cch1"/>
    <property type="match status" value="1"/>
</dbReference>
<feature type="transmembrane region" description="Helical" evidence="19">
    <location>
        <begin position="1668"/>
        <end position="1693"/>
    </location>
</feature>
<keyword evidence="5" id="KW-0109">Calcium transport</keyword>
<evidence type="ECO:0000256" key="9">
    <source>
        <dbReference type="ARBA" id="ARBA00022882"/>
    </source>
</evidence>
<feature type="transmembrane region" description="Helical" evidence="19">
    <location>
        <begin position="909"/>
        <end position="934"/>
    </location>
</feature>
<feature type="transmembrane region" description="Helical" evidence="19">
    <location>
        <begin position="399"/>
        <end position="421"/>
    </location>
</feature>
<proteinExistence type="inferred from homology"/>
<organism evidence="21 22">
    <name type="scientific">Cladonia borealis</name>
    <dbReference type="NCBI Taxonomy" id="184061"/>
    <lineage>
        <taxon>Eukaryota</taxon>
        <taxon>Fungi</taxon>
        <taxon>Dikarya</taxon>
        <taxon>Ascomycota</taxon>
        <taxon>Pezizomycotina</taxon>
        <taxon>Lecanoromycetes</taxon>
        <taxon>OSLEUM clade</taxon>
        <taxon>Lecanoromycetidae</taxon>
        <taxon>Lecanorales</taxon>
        <taxon>Lecanorineae</taxon>
        <taxon>Cladoniaceae</taxon>
        <taxon>Cladonia</taxon>
    </lineage>
</organism>
<feature type="compositionally biased region" description="Pro residues" evidence="18">
    <location>
        <begin position="191"/>
        <end position="203"/>
    </location>
</feature>
<comment type="similarity">
    <text evidence="16">Belongs to the calcium channel alpha-1 subunit (TC 1.A.1.11) family.</text>
</comment>
<evidence type="ECO:0000256" key="17">
    <source>
        <dbReference type="ARBA" id="ARBA00067459"/>
    </source>
</evidence>
<keyword evidence="3" id="KW-1003">Cell membrane</keyword>
<feature type="transmembrane region" description="Helical" evidence="19">
    <location>
        <begin position="1301"/>
        <end position="1326"/>
    </location>
</feature>
<evidence type="ECO:0000256" key="2">
    <source>
        <dbReference type="ARBA" id="ARBA00022448"/>
    </source>
</evidence>
<sequence length="2154" mass="244742">MASDRSPPHDRPRRQSIPLQDLSRPPDQSTSDLGGWVHERTPRSRARTLLGNRQSFNGRVNTAYERVEDGSPPAHEGSGTDLPHITTPRNSHQPPIFIDDGELSPVNVENFQAAMGSVGLSFDSPGPSRPPPGRRRSTLQVITEQDNVSAYSLPMGQTSEDLEADTYFSPQENDRTPLTDTRFLQPISGAPAPPPGLRAPPPSTGHSRSQSRLGDDLPHMEAGLGRPTSSLSVKSLSSSSASPLSRAGTILRKASQRVVNLSNEPDTIEQELRRQRSIREARMEGPPVLPAMIDYAHDERTSPPPEKNRPSISAEEWQPQVEPQPQPQSIPRSNPLKGKSLGVFAPDNWIRLRLCEMLVHPVTEPTILILIVLQTILLAVDAARPEAYNAAPQVWQSSWIDIGLLVLFIIYSVEIVARIIVSGFVKNAKEYSTVDRNEGLRAAFAGRVRTFFAPHGQSSTQTTAKEALPEPSIIRSFTNVQAQADIPGHSRQQQRMRLARRAFLRHGFNRLDFLAVVSFWISCVMKIVMIQPSRHIYIFQMLSCLRILRLLGLTSGTSVILRSLKKAAPMLVNVAFLIGFFWLLFAIVGIQAFKSSFRRTCTWYQNATDVLDKKTASPYFNTQWSQNVVSPYGNIQFCGGHYDPETGTKELPWLHADFTNGTTRHKGYLCPQGSICLEGTGPYNGTVSFDNILQSLQLVFVIMSANTFSDLLYYTTNSDFLAAALFFAFGIVIMSLWLMNLLVAVITSSFQVIREETKVSAFTMDDKEHFVEEEEELRRESHLKRIYEKTKWFWILIILADLFVMCLRSSSMSAARGAFIADTEKVVTLALVFEIILRFVADWRDFPRNPRNWIDLGLAIITSIMQIPTIHNSGQTYAWLTFFQIIRVYRVVLSVALTRELIKKVLGNVYGLLNLIVFVALITFLCSIFAVQIFRGEFPSQDSSGAPVHITFSDIYNSFIGMYQVLSSENWTVLMYNSTLYEQQWNVSWIGATFFVLWFILANFIVLNMFIAVIQENFDVSEDEKRLHQVKAFLEQKELGGSSHGNLSLSTIFRMGRDNSRRRDPLDFGTATMEMLLQEEIFRDFLDEHMEPVEELHEEGDPITGRPTSQVKPGLLSLWWGKLVQFFGSREPNPFYSRLQFSRNSKELDLRTRAREVVSANEQRRKEQRAYLQKHPRYNVSLFMFGPRNPIRRFCQRIVGPGRGEYRMDGVEPYKPVWFAFSALIYAAIVAMVLLACVSTPLYQKEYFAKRPGYTVKNWFTWTDMGFAAVFTIEALIKVIADGFFWTPNAYFRGSWGFIDGLVLVTLWINVITSLYSDGAVSRAVGAFKALRALRLLNVSDSARDTFHSVIVLGGWKVISAAFVSLSLLFPFAIYGLNLFNGQFRMCNDYNILDLDNCVGEYYSTPYQWTVLVPRQANNPYYNFDNFGSSASILFQIVSQEGWTDVMWTAMSSGGRGFQDEYYKSQGNAAFFIIFNLLGAVFVLTLFVSVFMRNYTEQTGVAFLTADQRSWLELRKLLRQISPSKRPSSTRDKGFRAWCYRIAVKKHGRWQRLVTLILFLHLILLMLEFYPEPMWWQRLRDYIFLAFTVFYIANVIVRIIGLTWRRFRKSSWDLYSVLSITGTVITTLLDLSKYNNTLYTQLHKFFLVSIALLLIPRNNQLDQLFKTAAASLTAIGNLLATWFVLFLVFAIALTQTFGLTRFGSQENGNLNFRNVPKALILLFRISMGEGWNQIMEDFATIRAPFCVDSPFFYDSDCGSAAWARALFISWNILSMYIFVSLFVSLIFESFSYVYQRSSDLSKIDRKEIRRFKQAWATYDPEGTGWISKEAFPRLLGELSGAFEMRIYAGSDHSVNRILDACRYEKRGDDTPPPGVVHGVDLYSLNEQLRTIDVKDIRRRRERMEIFFQEIMVSADPDRGVNFTACLMILAHYNVISDNKSLRLEEFLRRRARLQRVEEEVRRRIVRGFFDMMFWSRQFRSRLDFRHSARMVNIPQFAVPEIFVDDQDVVSPQTPDFPSPAPGVPPKDGSPQGRPSLDTSGLRHRGDSFGSPSRSSQSSNTVSPQLSPFRGGHSPQPSADSSAFQLGGYDGGEQYGSHHTSPVGGRSRAGSSVDRQNVLDVFDNSAWGESIRRSFTLSRRATRGRGSRRGRPDQG</sequence>
<keyword evidence="12 19" id="KW-0472">Membrane</keyword>
<keyword evidence="22" id="KW-1185">Reference proteome</keyword>
<feature type="transmembrane region" description="Helical" evidence="19">
    <location>
        <begin position="1347"/>
        <end position="1374"/>
    </location>
</feature>
<reference evidence="21" key="1">
    <citation type="submission" date="2023-03" db="EMBL/GenBank/DDBJ databases">
        <title>Complete genome of Cladonia borealis.</title>
        <authorList>
            <person name="Park H."/>
        </authorList>
    </citation>
    <scope>NUCLEOTIDE SEQUENCE</scope>
    <source>
        <strain evidence="21">ANT050790</strain>
    </source>
</reference>
<feature type="transmembrane region" description="Helical" evidence="19">
    <location>
        <begin position="853"/>
        <end position="871"/>
    </location>
</feature>
<dbReference type="GO" id="GO:0008331">
    <property type="term" value="F:high voltage-gated calcium channel activity"/>
    <property type="evidence" value="ECO:0007669"/>
    <property type="project" value="TreeGrafter"/>
</dbReference>
<dbReference type="Gene3D" id="1.20.120.350">
    <property type="entry name" value="Voltage-gated potassium channels. Chain C"/>
    <property type="match status" value="5"/>
</dbReference>
<feature type="transmembrane region" description="Helical" evidence="19">
    <location>
        <begin position="1582"/>
        <end position="1600"/>
    </location>
</feature>
<keyword evidence="8" id="KW-0106">Calcium</keyword>
<feature type="transmembrane region" description="Helical" evidence="19">
    <location>
        <begin position="1612"/>
        <end position="1632"/>
    </location>
</feature>
<keyword evidence="6" id="KW-0107">Calcium channel</keyword>
<name>A0AA39QUS7_9LECA</name>
<evidence type="ECO:0000313" key="22">
    <source>
        <dbReference type="Proteomes" id="UP001166286"/>
    </source>
</evidence>
<feature type="transmembrane region" description="Helical" evidence="19">
    <location>
        <begin position="1217"/>
        <end position="1238"/>
    </location>
</feature>
<evidence type="ECO:0000256" key="7">
    <source>
        <dbReference type="ARBA" id="ARBA00022692"/>
    </source>
</evidence>
<keyword evidence="2" id="KW-0813">Transport</keyword>
<feature type="transmembrane region" description="Helical" evidence="19">
    <location>
        <begin position="536"/>
        <end position="561"/>
    </location>
</feature>
<dbReference type="GO" id="GO:0098703">
    <property type="term" value="P:calcium ion import across plasma membrane"/>
    <property type="evidence" value="ECO:0007669"/>
    <property type="project" value="TreeGrafter"/>
</dbReference>
<dbReference type="InterPro" id="IPR050599">
    <property type="entry name" value="VDCC_alpha-1_subunit"/>
</dbReference>
<dbReference type="FunFam" id="1.20.120.350:FF:000063">
    <property type="entry name" value="Calcium channel subunit Cch1"/>
    <property type="match status" value="1"/>
</dbReference>
<evidence type="ECO:0000259" key="20">
    <source>
        <dbReference type="PROSITE" id="PS50222"/>
    </source>
</evidence>
<feature type="transmembrane region" description="Helical" evidence="19">
    <location>
        <begin position="1259"/>
        <end position="1281"/>
    </location>
</feature>
<feature type="transmembrane region" description="Helical" evidence="19">
    <location>
        <begin position="1469"/>
        <end position="1491"/>
    </location>
</feature>
<feature type="compositionally biased region" description="Polar residues" evidence="18">
    <location>
        <begin position="51"/>
        <end position="60"/>
    </location>
</feature>
<feature type="region of interest" description="Disordered" evidence="18">
    <location>
        <begin position="2008"/>
        <end position="2115"/>
    </location>
</feature>
<feature type="compositionally biased region" description="Basic and acidic residues" evidence="18">
    <location>
        <begin position="1"/>
        <end position="10"/>
    </location>
</feature>
<evidence type="ECO:0000256" key="5">
    <source>
        <dbReference type="ARBA" id="ARBA00022568"/>
    </source>
</evidence>
<keyword evidence="10 19" id="KW-1133">Transmembrane helix</keyword>
<evidence type="ECO:0000256" key="11">
    <source>
        <dbReference type="ARBA" id="ARBA00023065"/>
    </source>
</evidence>
<feature type="transmembrane region" description="Helical" evidence="19">
    <location>
        <begin position="987"/>
        <end position="1011"/>
    </location>
</feature>
<dbReference type="Pfam" id="PF00520">
    <property type="entry name" value="Ion_trans"/>
    <property type="match status" value="4"/>
</dbReference>
<feature type="region of interest" description="Disordered" evidence="18">
    <location>
        <begin position="1"/>
        <end position="86"/>
    </location>
</feature>
<dbReference type="InterPro" id="IPR005821">
    <property type="entry name" value="Ion_trans_dom"/>
</dbReference>
<comment type="caution">
    <text evidence="21">The sequence shown here is derived from an EMBL/GenBank/DDBJ whole genome shotgun (WGS) entry which is preliminary data.</text>
</comment>
<keyword evidence="4" id="KW-0597">Phosphoprotein</keyword>
<feature type="transmembrane region" description="Helical" evidence="19">
    <location>
        <begin position="511"/>
        <end position="530"/>
    </location>
</feature>
<dbReference type="InterPro" id="IPR027359">
    <property type="entry name" value="Volt_channel_dom_sf"/>
</dbReference>
<dbReference type="FunFam" id="1.20.120.350:FF:000079">
    <property type="entry name" value="Calcium channel subunit Cch1"/>
    <property type="match status" value="1"/>
</dbReference>
<comment type="function">
    <text evidence="15">Voltage-gated, high-affinity calcium channel that functions together with MID1 to mediate calcium entry into cells. Required during conditions of environmental stress.</text>
</comment>
<keyword evidence="13" id="KW-0325">Glycoprotein</keyword>
<dbReference type="InterPro" id="IPR002048">
    <property type="entry name" value="EF_hand_dom"/>
</dbReference>
<dbReference type="Proteomes" id="UP001166286">
    <property type="component" value="Unassembled WGS sequence"/>
</dbReference>
<dbReference type="PROSITE" id="PS50222">
    <property type="entry name" value="EF_HAND_2"/>
    <property type="match status" value="1"/>
</dbReference>
<protein>
    <recommendedName>
        <fullName evidence="17">Calcium-channel protein CCH1</fullName>
    </recommendedName>
</protein>
<feature type="transmembrane region" description="Helical" evidence="19">
    <location>
        <begin position="877"/>
        <end position="897"/>
    </location>
</feature>
<feature type="domain" description="EF-hand" evidence="20">
    <location>
        <begin position="1806"/>
        <end position="1841"/>
    </location>
</feature>
<comment type="subcellular location">
    <subcellularLocation>
        <location evidence="1">Cell membrane</location>
        <topology evidence="1">Multi-pass membrane protein</topology>
    </subcellularLocation>
</comment>
<evidence type="ECO:0000313" key="21">
    <source>
        <dbReference type="EMBL" id="KAK0509568.1"/>
    </source>
</evidence>
<evidence type="ECO:0000256" key="1">
    <source>
        <dbReference type="ARBA" id="ARBA00004651"/>
    </source>
</evidence>
<feature type="transmembrane region" description="Helical" evidence="19">
    <location>
        <begin position="792"/>
        <end position="811"/>
    </location>
</feature>
<evidence type="ECO:0000256" key="6">
    <source>
        <dbReference type="ARBA" id="ARBA00022673"/>
    </source>
</evidence>
<feature type="compositionally biased region" description="Basic residues" evidence="18">
    <location>
        <begin position="2139"/>
        <end position="2148"/>
    </location>
</feature>
<gene>
    <name evidence="21" type="ORF">JMJ35_007962</name>
</gene>
<feature type="region of interest" description="Disordered" evidence="18">
    <location>
        <begin position="297"/>
        <end position="338"/>
    </location>
</feature>
<feature type="transmembrane region" description="Helical" evidence="19">
    <location>
        <begin position="358"/>
        <end position="379"/>
    </location>
</feature>
<evidence type="ECO:0000256" key="14">
    <source>
        <dbReference type="ARBA" id="ARBA00023303"/>
    </source>
</evidence>
<dbReference type="SUPFAM" id="SSF81324">
    <property type="entry name" value="Voltage-gated potassium channels"/>
    <property type="match status" value="4"/>
</dbReference>
<feature type="transmembrane region" description="Helical" evidence="19">
    <location>
        <begin position="823"/>
        <end position="841"/>
    </location>
</feature>
<feature type="transmembrane region" description="Helical" evidence="19">
    <location>
        <begin position="1553"/>
        <end position="1570"/>
    </location>
</feature>
<dbReference type="FunFam" id="1.10.287.70:FF:000093">
    <property type="entry name" value="Calcium channel subunit Cch1"/>
    <property type="match status" value="1"/>
</dbReference>
<dbReference type="Gene3D" id="1.10.238.10">
    <property type="entry name" value="EF-hand"/>
    <property type="match status" value="1"/>
</dbReference>
<evidence type="ECO:0000256" key="4">
    <source>
        <dbReference type="ARBA" id="ARBA00022553"/>
    </source>
</evidence>
<evidence type="ECO:0000256" key="10">
    <source>
        <dbReference type="ARBA" id="ARBA00022989"/>
    </source>
</evidence>
<dbReference type="GO" id="GO:0005891">
    <property type="term" value="C:voltage-gated calcium channel complex"/>
    <property type="evidence" value="ECO:0007669"/>
    <property type="project" value="TreeGrafter"/>
</dbReference>
<feature type="compositionally biased region" description="Low complexity" evidence="18">
    <location>
        <begin position="2047"/>
        <end position="2066"/>
    </location>
</feature>
<accession>A0AA39QUS7</accession>
<feature type="region of interest" description="Disordered" evidence="18">
    <location>
        <begin position="2131"/>
        <end position="2154"/>
    </location>
</feature>
<evidence type="ECO:0000256" key="3">
    <source>
        <dbReference type="ARBA" id="ARBA00022475"/>
    </source>
</evidence>
<evidence type="ECO:0000256" key="16">
    <source>
        <dbReference type="ARBA" id="ARBA00061395"/>
    </source>
</evidence>
<feature type="compositionally biased region" description="Pro residues" evidence="18">
    <location>
        <begin position="2014"/>
        <end position="2024"/>
    </location>
</feature>
<feature type="transmembrane region" description="Helical" evidence="19">
    <location>
        <begin position="570"/>
        <end position="593"/>
    </location>
</feature>
<feature type="region of interest" description="Disordered" evidence="18">
    <location>
        <begin position="168"/>
        <end position="247"/>
    </location>
</feature>
<feature type="compositionally biased region" description="Basic and acidic residues" evidence="18">
    <location>
        <begin position="297"/>
        <end position="309"/>
    </location>
</feature>
<keyword evidence="9" id="KW-0851">Voltage-gated channel</keyword>
<evidence type="ECO:0000256" key="13">
    <source>
        <dbReference type="ARBA" id="ARBA00023180"/>
    </source>
</evidence>
<evidence type="ECO:0000256" key="15">
    <source>
        <dbReference type="ARBA" id="ARBA00057587"/>
    </source>
</evidence>
<dbReference type="Gene3D" id="1.10.287.70">
    <property type="match status" value="4"/>
</dbReference>
<keyword evidence="11" id="KW-0406">Ion transport</keyword>
<feature type="compositionally biased region" description="Low complexity" evidence="18">
    <location>
        <begin position="229"/>
        <end position="245"/>
    </location>
</feature>
<evidence type="ECO:0000256" key="18">
    <source>
        <dbReference type="SAM" id="MobiDB-lite"/>
    </source>
</evidence>
<dbReference type="PANTHER" id="PTHR45628">
    <property type="entry name" value="VOLTAGE-DEPENDENT CALCIUM CHANNEL TYPE A SUBUNIT ALPHA-1"/>
    <property type="match status" value="1"/>
</dbReference>
<dbReference type="EMBL" id="JAFEKC020000018">
    <property type="protein sequence ID" value="KAK0509568.1"/>
    <property type="molecule type" value="Genomic_DNA"/>
</dbReference>